<accession>A0A822YYJ2</accession>
<protein>
    <submittedName>
        <fullName evidence="3">Uncharacterized protein</fullName>
    </submittedName>
</protein>
<keyword evidence="2" id="KW-0472">Membrane</keyword>
<keyword evidence="2" id="KW-0812">Transmembrane</keyword>
<proteinExistence type="predicted"/>
<feature type="transmembrane region" description="Helical" evidence="2">
    <location>
        <begin position="6"/>
        <end position="25"/>
    </location>
</feature>
<comment type="caution">
    <text evidence="3">The sequence shown here is derived from an EMBL/GenBank/DDBJ whole genome shotgun (WGS) entry which is preliminary data.</text>
</comment>
<feature type="region of interest" description="Disordered" evidence="1">
    <location>
        <begin position="98"/>
        <end position="118"/>
    </location>
</feature>
<gene>
    <name evidence="3" type="ORF">HUJ06_013497</name>
</gene>
<keyword evidence="4" id="KW-1185">Reference proteome</keyword>
<evidence type="ECO:0000256" key="1">
    <source>
        <dbReference type="SAM" id="MobiDB-lite"/>
    </source>
</evidence>
<name>A0A822YYJ2_NELNU</name>
<evidence type="ECO:0000313" key="3">
    <source>
        <dbReference type="EMBL" id="DAD39174.1"/>
    </source>
</evidence>
<evidence type="ECO:0000313" key="4">
    <source>
        <dbReference type="Proteomes" id="UP000607653"/>
    </source>
</evidence>
<sequence length="141" mass="15897">MPVISILIGNFVKAVPLGMLCFFLGQSFCAKKKKVGAYAAVLTWQQKKALVDKEEEVLKKDVEELAKWANMIETMDDQQLKEYVMNRPESLKSVKTIKGVSRKRVQRSTGKSKSSASNGIMASVWKFHKEDDEEAPTRSQV</sequence>
<evidence type="ECO:0000256" key="2">
    <source>
        <dbReference type="SAM" id="Phobius"/>
    </source>
</evidence>
<dbReference type="EMBL" id="DUZY01000005">
    <property type="protein sequence ID" value="DAD39174.1"/>
    <property type="molecule type" value="Genomic_DNA"/>
</dbReference>
<organism evidence="3 4">
    <name type="scientific">Nelumbo nucifera</name>
    <name type="common">Sacred lotus</name>
    <dbReference type="NCBI Taxonomy" id="4432"/>
    <lineage>
        <taxon>Eukaryota</taxon>
        <taxon>Viridiplantae</taxon>
        <taxon>Streptophyta</taxon>
        <taxon>Embryophyta</taxon>
        <taxon>Tracheophyta</taxon>
        <taxon>Spermatophyta</taxon>
        <taxon>Magnoliopsida</taxon>
        <taxon>Proteales</taxon>
        <taxon>Nelumbonaceae</taxon>
        <taxon>Nelumbo</taxon>
    </lineage>
</organism>
<dbReference type="Proteomes" id="UP000607653">
    <property type="component" value="Unassembled WGS sequence"/>
</dbReference>
<feature type="compositionally biased region" description="Polar residues" evidence="1">
    <location>
        <begin position="107"/>
        <end position="118"/>
    </location>
</feature>
<dbReference type="AlphaFoldDB" id="A0A822YYJ2"/>
<reference evidence="3 4" key="1">
    <citation type="journal article" date="2020" name="Mol. Biol. Evol.">
        <title>Distinct Expression and Methylation Patterns for Genes with Different Fates following a Single Whole-Genome Duplication in Flowering Plants.</title>
        <authorList>
            <person name="Shi T."/>
            <person name="Rahmani R.S."/>
            <person name="Gugger P.F."/>
            <person name="Wang M."/>
            <person name="Li H."/>
            <person name="Zhang Y."/>
            <person name="Li Z."/>
            <person name="Wang Q."/>
            <person name="Van de Peer Y."/>
            <person name="Marchal K."/>
            <person name="Chen J."/>
        </authorList>
    </citation>
    <scope>NUCLEOTIDE SEQUENCE [LARGE SCALE GENOMIC DNA]</scope>
    <source>
        <tissue evidence="3">Leaf</tissue>
    </source>
</reference>
<keyword evidence="2" id="KW-1133">Transmembrane helix</keyword>